<organism evidence="15 16">
    <name type="scientific">Petromyzon marinus</name>
    <name type="common">Sea lamprey</name>
    <dbReference type="NCBI Taxonomy" id="7757"/>
    <lineage>
        <taxon>Eukaryota</taxon>
        <taxon>Metazoa</taxon>
        <taxon>Chordata</taxon>
        <taxon>Craniata</taxon>
        <taxon>Vertebrata</taxon>
        <taxon>Cyclostomata</taxon>
        <taxon>Hyperoartia</taxon>
        <taxon>Petromyzontiformes</taxon>
        <taxon>Petromyzontidae</taxon>
        <taxon>Petromyzon</taxon>
    </lineage>
</organism>
<keyword evidence="3 14" id="KW-0813">Transport</keyword>
<sequence>MVGFDPSHRRLGPTEVALCGALSGFVTRAAVSPLDVVKIRFQLQVERISALEPRAKYRGLAQAVRAMLCEEGLAAFWKGHVPAQLLSITYSGVQFVTFEGLTELVHGHTRYEATQAHVHFACGGAGACMASLVAQPLDTLRTRLAAQGEPRVYRGLVHAVGTMWRGEGLRGFYRGLSPTLAAVFPYAGLQFGFYNVFTRAGNTLAARTQRRTGGLQTLVCGAAAGVLSKTLTYPCDLVKKRLQVMGFEQARCHFGEVRAYSGACDCVRHVVREEGLPGLYKGLVPSALKAAASTGLTFLTYEMFSALARSHRSRPGA</sequence>
<dbReference type="CTD" id="60386"/>
<dbReference type="FunFam" id="1.50.40.10:FF:000011">
    <property type="entry name" value="Mitochondrial thiamine pyrophosphate carrier 1"/>
    <property type="match status" value="1"/>
</dbReference>
<dbReference type="PRINTS" id="PR00926">
    <property type="entry name" value="MITOCARRIER"/>
</dbReference>
<evidence type="ECO:0000313" key="16">
    <source>
        <dbReference type="RefSeq" id="XP_032831994.1"/>
    </source>
</evidence>
<keyword evidence="5" id="KW-0677">Repeat</keyword>
<comment type="subcellular location">
    <subcellularLocation>
        <location evidence="1">Mitochondrion membrane</location>
        <topology evidence="1">Multi-pass membrane protein</topology>
    </subcellularLocation>
</comment>
<dbReference type="GO" id="GO:0031966">
    <property type="term" value="C:mitochondrial membrane"/>
    <property type="evidence" value="ECO:0007669"/>
    <property type="project" value="UniProtKB-SubCell"/>
</dbReference>
<evidence type="ECO:0000256" key="2">
    <source>
        <dbReference type="ARBA" id="ARBA00006375"/>
    </source>
</evidence>
<dbReference type="Pfam" id="PF00153">
    <property type="entry name" value="Mito_carr"/>
    <property type="match status" value="3"/>
</dbReference>
<accession>A0AAJ7XEQ3</accession>
<evidence type="ECO:0000256" key="1">
    <source>
        <dbReference type="ARBA" id="ARBA00004225"/>
    </source>
</evidence>
<evidence type="ECO:0000256" key="7">
    <source>
        <dbReference type="ARBA" id="ARBA00023128"/>
    </source>
</evidence>
<protein>
    <recommendedName>
        <fullName evidence="10">Mitochondrial thiamine pyrophosphate carrier</fullName>
    </recommendedName>
    <alternativeName>
        <fullName evidence="11">Solute carrier family 25 member 19</fullName>
    </alternativeName>
</protein>
<keyword evidence="6" id="KW-1133">Transmembrane helix</keyword>
<keyword evidence="7" id="KW-0496">Mitochondrion</keyword>
<evidence type="ECO:0000256" key="5">
    <source>
        <dbReference type="ARBA" id="ARBA00022737"/>
    </source>
</evidence>
<gene>
    <name evidence="16" type="primary">SLC25A19</name>
</gene>
<name>A0AAJ7XEQ3_PETMA</name>
<dbReference type="RefSeq" id="XP_032831994.1">
    <property type="nucleotide sequence ID" value="XM_032976103.1"/>
</dbReference>
<evidence type="ECO:0000256" key="10">
    <source>
        <dbReference type="ARBA" id="ARBA00040836"/>
    </source>
</evidence>
<dbReference type="SUPFAM" id="SSF103506">
    <property type="entry name" value="Mitochondrial carrier"/>
    <property type="match status" value="1"/>
</dbReference>
<evidence type="ECO:0000256" key="6">
    <source>
        <dbReference type="ARBA" id="ARBA00022989"/>
    </source>
</evidence>
<dbReference type="Gene3D" id="1.50.40.10">
    <property type="entry name" value="Mitochondrial carrier domain"/>
    <property type="match status" value="1"/>
</dbReference>
<dbReference type="InterPro" id="IPR002067">
    <property type="entry name" value="MCP"/>
</dbReference>
<keyword evidence="8 13" id="KW-0472">Membrane</keyword>
<evidence type="ECO:0000256" key="13">
    <source>
        <dbReference type="PROSITE-ProRule" id="PRU00282"/>
    </source>
</evidence>
<comment type="similarity">
    <text evidence="2 14">Belongs to the mitochondrial carrier (TC 2.A.29) family.</text>
</comment>
<feature type="repeat" description="Solcar" evidence="13">
    <location>
        <begin position="11"/>
        <end position="104"/>
    </location>
</feature>
<dbReference type="InterPro" id="IPR023395">
    <property type="entry name" value="MCP_dom_sf"/>
</dbReference>
<evidence type="ECO:0000256" key="8">
    <source>
        <dbReference type="ARBA" id="ARBA00023136"/>
    </source>
</evidence>
<reference evidence="16" key="1">
    <citation type="submission" date="2025-08" db="UniProtKB">
        <authorList>
            <consortium name="RefSeq"/>
        </authorList>
    </citation>
    <scope>IDENTIFICATION</scope>
    <source>
        <tissue evidence="16">Sperm</tissue>
    </source>
</reference>
<evidence type="ECO:0000256" key="11">
    <source>
        <dbReference type="ARBA" id="ARBA00041879"/>
    </source>
</evidence>
<evidence type="ECO:0000256" key="9">
    <source>
        <dbReference type="ARBA" id="ARBA00037549"/>
    </source>
</evidence>
<dbReference type="PANTHER" id="PTHR24089">
    <property type="entry name" value="SOLUTE CARRIER FAMILY 25"/>
    <property type="match status" value="1"/>
</dbReference>
<keyword evidence="4 13" id="KW-0812">Transmembrane</keyword>
<proteinExistence type="inferred from homology"/>
<dbReference type="Proteomes" id="UP001318040">
    <property type="component" value="Chromosome 58"/>
</dbReference>
<comment type="function">
    <text evidence="9">Mitochondrial transporter mediating uptake of thiamine diphosphate into mitochondria. It is not clear if the antiporter activity is affected by the membrane potential or by the proton electrochemical gradient.</text>
</comment>
<dbReference type="GO" id="GO:0042723">
    <property type="term" value="P:thiamine-containing compound metabolic process"/>
    <property type="evidence" value="ECO:0007669"/>
    <property type="project" value="UniProtKB-ARBA"/>
</dbReference>
<evidence type="ECO:0000313" key="15">
    <source>
        <dbReference type="Proteomes" id="UP001318040"/>
    </source>
</evidence>
<feature type="repeat" description="Solcar" evidence="13">
    <location>
        <begin position="212"/>
        <end position="307"/>
    </location>
</feature>
<evidence type="ECO:0000256" key="4">
    <source>
        <dbReference type="ARBA" id="ARBA00022692"/>
    </source>
</evidence>
<evidence type="ECO:0000256" key="12">
    <source>
        <dbReference type="ARBA" id="ARBA00050799"/>
    </source>
</evidence>
<dbReference type="InterPro" id="IPR018108">
    <property type="entry name" value="MCP_transmembrane"/>
</dbReference>
<comment type="catalytic activity">
    <reaction evidence="12">
        <text>thiamine phosphate(out) + thiamine diphosphate(in) = thiamine phosphate(in) + thiamine diphosphate(out)</text>
        <dbReference type="Rhea" id="RHEA:73383"/>
        <dbReference type="ChEBI" id="CHEBI:37575"/>
        <dbReference type="ChEBI" id="CHEBI:58937"/>
    </reaction>
</comment>
<evidence type="ECO:0000256" key="3">
    <source>
        <dbReference type="ARBA" id="ARBA00022448"/>
    </source>
</evidence>
<dbReference type="PROSITE" id="PS50920">
    <property type="entry name" value="SOLCAR"/>
    <property type="match status" value="3"/>
</dbReference>
<keyword evidence="15" id="KW-1185">Reference proteome</keyword>
<evidence type="ECO:0000256" key="14">
    <source>
        <dbReference type="RuleBase" id="RU000488"/>
    </source>
</evidence>
<feature type="repeat" description="Solcar" evidence="13">
    <location>
        <begin position="118"/>
        <end position="200"/>
    </location>
</feature>
<dbReference type="AlphaFoldDB" id="A0AAJ7XEQ3"/>
<dbReference type="GO" id="GO:0090422">
    <property type="term" value="F:thiamine pyrophosphate transmembrane transporter activity"/>
    <property type="evidence" value="ECO:0007669"/>
    <property type="project" value="UniProtKB-ARBA"/>
</dbReference>
<dbReference type="KEGG" id="pmrn:116955112"/>